<proteinExistence type="predicted"/>
<accession>A0A3G3M866</accession>
<reference evidence="1 2" key="1">
    <citation type="submission" date="2018-09" db="EMBL/GenBank/DDBJ databases">
        <authorList>
            <person name="Bizzell D.M."/>
            <person name="Addison A."/>
            <person name="Harrison C.F."/>
            <person name="Mitchell M.S."/>
            <person name="Peele K.A."/>
            <person name="Penn T.R."/>
            <person name="Wheeler S.A."/>
            <person name="Postiglione A.E."/>
            <person name="Patwardhan S."/>
            <person name="Newman R.H."/>
            <person name="Coomans R.J."/>
            <person name="Garlena R.A."/>
            <person name="Russell D.A."/>
            <person name="Pope W.H."/>
            <person name="Jacobs-Sera D."/>
            <person name="Hatfull G.F."/>
        </authorList>
    </citation>
    <scope>NUCLEOTIDE SEQUENCE [LARGE SCALE GENOMIC DNA]</scope>
</reference>
<dbReference type="Proteomes" id="UP000272594">
    <property type="component" value="Segment"/>
</dbReference>
<dbReference type="KEGG" id="vg:63026584"/>
<gene>
    <name evidence="1" type="primary">77</name>
    <name evidence="1" type="ORF">SEA_BIZZY_77</name>
</gene>
<name>A0A3G3M866_9CAUD</name>
<evidence type="ECO:0000313" key="2">
    <source>
        <dbReference type="Proteomes" id="UP000272594"/>
    </source>
</evidence>
<dbReference type="EMBL" id="MH976509">
    <property type="protein sequence ID" value="AYR02712.1"/>
    <property type="molecule type" value="Genomic_DNA"/>
</dbReference>
<dbReference type="GeneID" id="63026584"/>
<protein>
    <submittedName>
        <fullName evidence="1">Uncharacterized protein</fullName>
    </submittedName>
</protein>
<organism evidence="1 2">
    <name type="scientific">Gordonia phage Bizzy</name>
    <dbReference type="NCBI Taxonomy" id="2483667"/>
    <lineage>
        <taxon>Viruses</taxon>
        <taxon>Duplodnaviria</taxon>
        <taxon>Heunggongvirae</taxon>
        <taxon>Uroviricota</taxon>
        <taxon>Caudoviricetes</taxon>
        <taxon>Stackebrandtviridae</taxon>
        <taxon>Schenleyvirinae</taxon>
        <taxon>Kroosvirus</taxon>
        <taxon>Kroosvirus bizzy</taxon>
    </lineage>
</organism>
<dbReference type="RefSeq" id="YP_010002041.1">
    <property type="nucleotide sequence ID" value="NC_053239.1"/>
</dbReference>
<evidence type="ECO:0000313" key="1">
    <source>
        <dbReference type="EMBL" id="AYR02712.1"/>
    </source>
</evidence>
<sequence length="121" mass="13305">MPNNRYRIPLRPAAPGVDTAHEPNAEIRVDYDADTNALTVQPLGCAVPLRNLDDLDRYVDALVATVARIHADRNANRSRYVSTTSAECKQGCGRLVHVAVGFEKWAECDRCAGLDGDRGQR</sequence>
<keyword evidence="2" id="KW-1185">Reference proteome</keyword>